<organism evidence="2">
    <name type="scientific">Triatoma infestans</name>
    <name type="common">Assassin bug</name>
    <dbReference type="NCBI Taxonomy" id="30076"/>
    <lineage>
        <taxon>Eukaryota</taxon>
        <taxon>Metazoa</taxon>
        <taxon>Ecdysozoa</taxon>
        <taxon>Arthropoda</taxon>
        <taxon>Hexapoda</taxon>
        <taxon>Insecta</taxon>
        <taxon>Pterygota</taxon>
        <taxon>Neoptera</taxon>
        <taxon>Paraneoptera</taxon>
        <taxon>Hemiptera</taxon>
        <taxon>Heteroptera</taxon>
        <taxon>Panheteroptera</taxon>
        <taxon>Cimicomorpha</taxon>
        <taxon>Reduviidae</taxon>
        <taxon>Triatominae</taxon>
        <taxon>Triatoma</taxon>
    </lineage>
</organism>
<feature type="domain" description="2-oxoacid dehydrogenase acyltransferase catalytic" evidence="1">
    <location>
        <begin position="220"/>
        <end position="413"/>
    </location>
</feature>
<evidence type="ECO:0000259" key="1">
    <source>
        <dbReference type="Pfam" id="PF00198"/>
    </source>
</evidence>
<dbReference type="InterPro" id="IPR011053">
    <property type="entry name" value="Single_hybrid_motif"/>
</dbReference>
<keyword evidence="2" id="KW-0808">Transferase</keyword>
<accession>A0A023EWY1</accession>
<dbReference type="InterPro" id="IPR023213">
    <property type="entry name" value="CAT-like_dom_sf"/>
</dbReference>
<dbReference type="AlphaFoldDB" id="A0A023EWY1"/>
<feature type="non-terminal residue" evidence="2">
    <location>
        <position position="1"/>
    </location>
</feature>
<dbReference type="Gene3D" id="2.40.50.100">
    <property type="match status" value="1"/>
</dbReference>
<dbReference type="Gene3D" id="3.30.559.10">
    <property type="entry name" value="Chloramphenicol acetyltransferase-like domain"/>
    <property type="match status" value="1"/>
</dbReference>
<dbReference type="SUPFAM" id="SSF51230">
    <property type="entry name" value="Single hybrid motif"/>
    <property type="match status" value="1"/>
</dbReference>
<sequence>LISWRKYTGSYVDVGEPICDIMKDGVPVKTITAPTKGFIANRFVEEGRYISETSLLCLIKIGEMVDKQSARDLYLYERNLINEISEMNNQEDVLYETRIKAKDFIPLRDEEQKLDLDDIPETPSTDSKTKRQLANFRATLHKKQKEHFEKYIPQEFREALSPTTEESGIIFSFGDRSEKVDKRKSTVEISTELINENFADTIDTPLHVLDHGTRNQFLVATTDIDMTSAVQFALRLGGKKTLKIEIKCLIIMAVVHVFKALPHLIVSEFNKTNIKEKNIDLTIGIIAGSKLAFPLLQNVNKMTYAGLKDAIKEIEKNLAHDKNNELTYKTDPGMFAIANDWDYGSIRGPSCLYTSNYATLALNSIILKPNILSHHQIIFQPIMSTALTFNNEKLHGQDALLFLKKLKKMIQTLHHISRF</sequence>
<reference evidence="2" key="1">
    <citation type="journal article" date="2014" name="PLoS Negl. Trop. Dis.">
        <title>An updated insight into the Sialotranscriptome of Triatoma infestans: developmental stage and geographic variations.</title>
        <authorList>
            <person name="Schwarz A."/>
            <person name="Medrano-Mercado N."/>
            <person name="Schaub G.A."/>
            <person name="Struchiner C.J."/>
            <person name="Bargues M.D."/>
            <person name="Levy M.Z."/>
            <person name="Ribeiro J.M."/>
        </authorList>
    </citation>
    <scope>NUCLEOTIDE SEQUENCE</scope>
    <source>
        <strain evidence="2">Chile</strain>
        <tissue evidence="2">Salivary glands</tissue>
    </source>
</reference>
<dbReference type="InterPro" id="IPR001078">
    <property type="entry name" value="2-oxoacid_DH_actylTfrase"/>
</dbReference>
<dbReference type="EMBL" id="GBBI01005029">
    <property type="protein sequence ID" value="JAC13683.1"/>
    <property type="molecule type" value="mRNA"/>
</dbReference>
<dbReference type="Pfam" id="PF00198">
    <property type="entry name" value="2-oxoacid_dh"/>
    <property type="match status" value="1"/>
</dbReference>
<dbReference type="GO" id="GO:0016746">
    <property type="term" value="F:acyltransferase activity"/>
    <property type="evidence" value="ECO:0007669"/>
    <property type="project" value="InterPro"/>
</dbReference>
<proteinExistence type="evidence at transcript level"/>
<evidence type="ECO:0000313" key="2">
    <source>
        <dbReference type="EMBL" id="JAC13683.1"/>
    </source>
</evidence>
<protein>
    <submittedName>
        <fullName evidence="2">Putative dihydrolipoamide succinyltransferase 2-oxoglutarate dehydrogenase e2 subunit</fullName>
    </submittedName>
</protein>
<name>A0A023EWY1_TRIIF</name>
<dbReference type="SUPFAM" id="SSF52777">
    <property type="entry name" value="CoA-dependent acyltransferases"/>
    <property type="match status" value="1"/>
</dbReference>